<accession>A0AAJ4RBC2</accession>
<sequence length="274" mass="33060">MAIKTLDKTKGQEIQEDKKLKEKVTFSIQDIAKAIKKEEKTKEKPKPQPQPQQNIKEDNKEKTKQTSQQEDNPKENKEVKKENNKKIEAENKEIVKNKENTPEETEKEKELTPKEQFEKLPEDVKKELKHFRNFFEINFNKIEEDDIEKVLDEFFTYKSEKELRKSAKSFINELLEELEESDYFENLKKKKKRDEIITIQQNFNEQILKDIPQVFINTHQIQKTLLKEDNIINAVFEVYKSIFKEDEKRREFFEKLKIDKQVFLEDIVDINFLR</sequence>
<dbReference type="EMBL" id="RJVK01000006">
    <property type="protein sequence ID" value="ROR38732.1"/>
    <property type="molecule type" value="Genomic_DNA"/>
</dbReference>
<evidence type="ECO:0000313" key="5">
    <source>
        <dbReference type="Proteomes" id="UP000298805"/>
    </source>
</evidence>
<geneLocation type="plasmid" evidence="2 5">
    <name>unnamed1</name>
</geneLocation>
<feature type="region of interest" description="Disordered" evidence="1">
    <location>
        <begin position="1"/>
        <end position="118"/>
    </location>
</feature>
<feature type="compositionally biased region" description="Basic and acidic residues" evidence="1">
    <location>
        <begin position="55"/>
        <end position="64"/>
    </location>
</feature>
<dbReference type="Proteomes" id="UP000272781">
    <property type="component" value="Unassembled WGS sequence"/>
</dbReference>
<feature type="compositionally biased region" description="Basic and acidic residues" evidence="1">
    <location>
        <begin position="33"/>
        <end position="46"/>
    </location>
</feature>
<protein>
    <submittedName>
        <fullName evidence="3">Uncharacterized protein</fullName>
    </submittedName>
</protein>
<dbReference type="EMBL" id="CP040940">
    <property type="protein sequence ID" value="QDD68218.1"/>
    <property type="molecule type" value="Genomic_DNA"/>
</dbReference>
<evidence type="ECO:0000313" key="4">
    <source>
        <dbReference type="Proteomes" id="UP000272781"/>
    </source>
</evidence>
<feature type="compositionally biased region" description="Basic and acidic residues" evidence="1">
    <location>
        <begin position="1"/>
        <end position="24"/>
    </location>
</feature>
<reference evidence="2 5" key="2">
    <citation type="submission" date="2019-06" db="EMBL/GenBank/DDBJ databases">
        <title>A comparative analysis of the Nautiliaceae.</title>
        <authorList>
            <person name="Grosche A."/>
            <person name="Smedile F."/>
            <person name="Vetriani C."/>
        </authorList>
    </citation>
    <scope>NUCLEOTIDE SEQUENCE [LARGE SCALE GENOMIC DNA]</scope>
    <source>
        <strain evidence="2 5">TB6</strain>
        <plasmid evidence="2 5">unnamed1</plasmid>
    </source>
</reference>
<keyword evidence="5" id="KW-1185">Reference proteome</keyword>
<name>A0AAJ4RBC2_9BACT</name>
<proteinExistence type="predicted"/>
<dbReference type="RefSeq" id="WP_123353318.1">
    <property type="nucleotide sequence ID" value="NZ_CP040940.1"/>
</dbReference>
<reference evidence="3 4" key="1">
    <citation type="submission" date="2018-11" db="EMBL/GenBank/DDBJ databases">
        <title>Genomic Encyclopedia of Type Strains, Phase IV (KMG-IV): sequencing the most valuable type-strain genomes for metagenomic binning, comparative biology and taxonomic classification.</title>
        <authorList>
            <person name="Goeker M."/>
        </authorList>
    </citation>
    <scope>NUCLEOTIDE SEQUENCE [LARGE SCALE GENOMIC DNA]</scope>
    <source>
        <strain evidence="3 4">DSM 27783</strain>
    </source>
</reference>
<evidence type="ECO:0000313" key="3">
    <source>
        <dbReference type="EMBL" id="ROR38732.1"/>
    </source>
</evidence>
<dbReference type="AlphaFoldDB" id="A0AAJ4RBC2"/>
<evidence type="ECO:0000256" key="1">
    <source>
        <dbReference type="SAM" id="MobiDB-lite"/>
    </source>
</evidence>
<feature type="compositionally biased region" description="Basic and acidic residues" evidence="1">
    <location>
        <begin position="71"/>
        <end position="118"/>
    </location>
</feature>
<gene>
    <name evidence="2" type="ORF">C6V80_10205</name>
    <name evidence="3" type="ORF">EDC58_1947</name>
</gene>
<organism evidence="3 4">
    <name type="scientific">Caminibacter pacificus</name>
    <dbReference type="NCBI Taxonomy" id="1424653"/>
    <lineage>
        <taxon>Bacteria</taxon>
        <taxon>Pseudomonadati</taxon>
        <taxon>Campylobacterota</taxon>
        <taxon>Epsilonproteobacteria</taxon>
        <taxon>Nautiliales</taxon>
        <taxon>Nautiliaceae</taxon>
        <taxon>Caminibacter</taxon>
    </lineage>
</organism>
<evidence type="ECO:0000313" key="2">
    <source>
        <dbReference type="EMBL" id="QDD68218.1"/>
    </source>
</evidence>
<keyword evidence="2" id="KW-0614">Plasmid</keyword>
<dbReference type="Proteomes" id="UP000298805">
    <property type="component" value="Plasmid unnamed1"/>
</dbReference>